<keyword evidence="3" id="KW-1185">Reference proteome</keyword>
<feature type="region of interest" description="Disordered" evidence="1">
    <location>
        <begin position="113"/>
        <end position="149"/>
    </location>
</feature>
<evidence type="ECO:0000256" key="1">
    <source>
        <dbReference type="SAM" id="MobiDB-lite"/>
    </source>
</evidence>
<accession>A0A1E1KZ92</accession>
<dbReference type="EMBL" id="FJUW01000028">
    <property type="protein sequence ID" value="CZT03550.1"/>
    <property type="molecule type" value="Genomic_DNA"/>
</dbReference>
<evidence type="ECO:0008006" key="4">
    <source>
        <dbReference type="Google" id="ProtNLM"/>
    </source>
</evidence>
<dbReference type="CDD" id="cd12148">
    <property type="entry name" value="fungal_TF_MHR"/>
    <property type="match status" value="1"/>
</dbReference>
<organism evidence="2 3">
    <name type="scientific">Rhynchosporium graminicola</name>
    <dbReference type="NCBI Taxonomy" id="2792576"/>
    <lineage>
        <taxon>Eukaryota</taxon>
        <taxon>Fungi</taxon>
        <taxon>Dikarya</taxon>
        <taxon>Ascomycota</taxon>
        <taxon>Pezizomycotina</taxon>
        <taxon>Leotiomycetes</taxon>
        <taxon>Helotiales</taxon>
        <taxon>Ploettnerulaceae</taxon>
        <taxon>Rhynchosporium</taxon>
    </lineage>
</organism>
<comment type="caution">
    <text evidence="2">The sequence shown here is derived from an EMBL/GenBank/DDBJ whole genome shotgun (WGS) entry which is preliminary data.</text>
</comment>
<protein>
    <recommendedName>
        <fullName evidence="4">C6 finger domain protein</fullName>
    </recommendedName>
</protein>
<dbReference type="InterPro" id="IPR053181">
    <property type="entry name" value="EcdB-like_regulator"/>
</dbReference>
<name>A0A1E1KZ92_9HELO</name>
<dbReference type="Proteomes" id="UP000178129">
    <property type="component" value="Unassembled WGS sequence"/>
</dbReference>
<evidence type="ECO:0000313" key="3">
    <source>
        <dbReference type="Proteomes" id="UP000178129"/>
    </source>
</evidence>
<dbReference type="AlphaFoldDB" id="A0A1E1KZ92"/>
<dbReference type="InParanoid" id="A0A1E1KZ92"/>
<reference evidence="3" key="1">
    <citation type="submission" date="2016-03" db="EMBL/GenBank/DDBJ databases">
        <authorList>
            <person name="Ploux O."/>
        </authorList>
    </citation>
    <scope>NUCLEOTIDE SEQUENCE [LARGE SCALE GENOMIC DNA]</scope>
    <source>
        <strain evidence="3">UK7</strain>
    </source>
</reference>
<evidence type="ECO:0000313" key="2">
    <source>
        <dbReference type="EMBL" id="CZT03550.1"/>
    </source>
</evidence>
<dbReference type="PANTHER" id="PTHR47785:SF6">
    <property type="entry name" value="ZN(II)2CYS6 TRANSCRIPTION FACTOR (EUROFUNG)"/>
    <property type="match status" value="1"/>
</dbReference>
<dbReference type="STRING" id="914237.A0A1E1KZ92"/>
<dbReference type="PANTHER" id="PTHR47785">
    <property type="entry name" value="ZN(II)2CYS6 TRANSCRIPTION FACTOR (EUROFUNG)-RELATED-RELATED"/>
    <property type="match status" value="1"/>
</dbReference>
<gene>
    <name evidence="2" type="ORF">RCO7_06099</name>
</gene>
<sequence>METSLHLELDLPLTGILELGDRVGMPSFNVPFCEADHLGNQATNFEAHFASALALRRLGTTINAQIYDSISNTDTLASDEFGGPSATTLKSLAAQLTQWRGLLPRDLQWPEEDPAAFPTPQTGNIGVNDAVDPSLATPRPGRPGSQLFSTDLNSDPMQYRFVYDVQVATLRTRYYYSKFVVYRPFVYKALHFPEQMTQEDAQGVAECLRTCLKWPLTLSPTSRHKRLIPYLFCWSQTFVSILLIFHLTQHNPMLRDIRAQLCGPRFEEDFEVSVALMQDWIRDLKAVDPLALWCYKILQPIYNLDP</sequence>
<proteinExistence type="predicted"/>